<sequence length="297" mass="31966">MVENSRRANSHINHGKVAETGSNDGNGGVIGSGSKHITNSSGTGTTNTEHVNGGGATIDEATSAQFASYSHFTTGQTDDEYQINIENFGYTPTATPTPETAVVGNGNGISRGIDNGDVRNGGSSTSTTDSSSRSGGGQHHQAHQLSHSHSHLQSHSNPHPRSHSSYSRNSQAVEDDSARHMYHQPHHTQTHHGNQHQVDGTHHHHDGHEHHEQQSGHDETTTGFNPGQPTVEELELARAIFVGHQRSDVDVGIPGSGSESDDEDYDDEEDDEDEEEEEEEEEDPEDGDNGSDVVVMR</sequence>
<gene>
    <name evidence="1" type="ORF">Amon02_000852300</name>
</gene>
<reference evidence="1" key="1">
    <citation type="submission" date="2023-04" db="EMBL/GenBank/DDBJ databases">
        <title>Ambrosiozyma monospora NBRC 10751.</title>
        <authorList>
            <person name="Ichikawa N."/>
            <person name="Sato H."/>
            <person name="Tonouchi N."/>
        </authorList>
    </citation>
    <scope>NUCLEOTIDE SEQUENCE</scope>
    <source>
        <strain evidence="1">NBRC 10751</strain>
    </source>
</reference>
<dbReference type="EMBL" id="BSXS01007609">
    <property type="protein sequence ID" value="GME89515.1"/>
    <property type="molecule type" value="Genomic_DNA"/>
</dbReference>
<organism evidence="1 2">
    <name type="scientific">Ambrosiozyma monospora</name>
    <name type="common">Yeast</name>
    <name type="synonym">Endomycopsis monosporus</name>
    <dbReference type="NCBI Taxonomy" id="43982"/>
    <lineage>
        <taxon>Eukaryota</taxon>
        <taxon>Fungi</taxon>
        <taxon>Dikarya</taxon>
        <taxon>Ascomycota</taxon>
        <taxon>Saccharomycotina</taxon>
        <taxon>Pichiomycetes</taxon>
        <taxon>Pichiales</taxon>
        <taxon>Pichiaceae</taxon>
        <taxon>Ambrosiozyma</taxon>
    </lineage>
</organism>
<name>A0ACB5TJH8_AMBMO</name>
<dbReference type="Proteomes" id="UP001165064">
    <property type="component" value="Unassembled WGS sequence"/>
</dbReference>
<evidence type="ECO:0000313" key="1">
    <source>
        <dbReference type="EMBL" id="GME89515.1"/>
    </source>
</evidence>
<evidence type="ECO:0000313" key="2">
    <source>
        <dbReference type="Proteomes" id="UP001165064"/>
    </source>
</evidence>
<keyword evidence="2" id="KW-1185">Reference proteome</keyword>
<accession>A0ACB5TJH8</accession>
<proteinExistence type="predicted"/>
<protein>
    <submittedName>
        <fullName evidence="1">Unnamed protein product</fullName>
    </submittedName>
</protein>
<comment type="caution">
    <text evidence="1">The sequence shown here is derived from an EMBL/GenBank/DDBJ whole genome shotgun (WGS) entry which is preliminary data.</text>
</comment>